<comment type="similarity">
    <text evidence="1">Belongs to the short-chain dehydrogenases/reductases (SDR) family.</text>
</comment>
<reference evidence="4 5" key="1">
    <citation type="submission" date="2019-03" db="EMBL/GenBank/DDBJ databases">
        <title>Genomic Encyclopedia of Type Strains, Phase IV (KMG-IV): sequencing the most valuable type-strain genomes for metagenomic binning, comparative biology and taxonomic classification.</title>
        <authorList>
            <person name="Goeker M."/>
        </authorList>
    </citation>
    <scope>NUCLEOTIDE SEQUENCE [LARGE SCALE GENOMIC DNA]</scope>
    <source>
        <strain evidence="4 5">DSM 45765</strain>
    </source>
</reference>
<evidence type="ECO:0000256" key="3">
    <source>
        <dbReference type="SAM" id="MobiDB-lite"/>
    </source>
</evidence>
<accession>A0A4R2QIL7</accession>
<dbReference type="FunFam" id="3.40.50.720:FF:000084">
    <property type="entry name" value="Short-chain dehydrogenase reductase"/>
    <property type="match status" value="1"/>
</dbReference>
<comment type="caution">
    <text evidence="4">The sequence shown here is derived from an EMBL/GenBank/DDBJ whole genome shotgun (WGS) entry which is preliminary data.</text>
</comment>
<dbReference type="PROSITE" id="PS00061">
    <property type="entry name" value="ADH_SHORT"/>
    <property type="match status" value="1"/>
</dbReference>
<name>A0A4R2QIL7_9PSEU</name>
<evidence type="ECO:0000256" key="1">
    <source>
        <dbReference type="ARBA" id="ARBA00006484"/>
    </source>
</evidence>
<feature type="compositionally biased region" description="Polar residues" evidence="3">
    <location>
        <begin position="273"/>
        <end position="291"/>
    </location>
</feature>
<proteinExistence type="inferred from homology"/>
<dbReference type="PANTHER" id="PTHR43669">
    <property type="entry name" value="5-KETO-D-GLUCONATE 5-REDUCTASE"/>
    <property type="match status" value="1"/>
</dbReference>
<dbReference type="Pfam" id="PF13561">
    <property type="entry name" value="adh_short_C2"/>
    <property type="match status" value="1"/>
</dbReference>
<keyword evidence="2" id="KW-0560">Oxidoreductase</keyword>
<evidence type="ECO:0000313" key="5">
    <source>
        <dbReference type="Proteomes" id="UP000294911"/>
    </source>
</evidence>
<dbReference type="CDD" id="cd05233">
    <property type="entry name" value="SDR_c"/>
    <property type="match status" value="1"/>
</dbReference>
<protein>
    <submittedName>
        <fullName evidence="4">3-oxoacyl-[acyl-carrier protein] reductase</fullName>
    </submittedName>
</protein>
<dbReference type="Proteomes" id="UP000294911">
    <property type="component" value="Unassembled WGS sequence"/>
</dbReference>
<feature type="region of interest" description="Disordered" evidence="3">
    <location>
        <begin position="270"/>
        <end position="291"/>
    </location>
</feature>
<dbReference type="InterPro" id="IPR036291">
    <property type="entry name" value="NAD(P)-bd_dom_sf"/>
</dbReference>
<dbReference type="SUPFAM" id="SSF51735">
    <property type="entry name" value="NAD(P)-binding Rossmann-fold domains"/>
    <property type="match status" value="1"/>
</dbReference>
<organism evidence="4 5">
    <name type="scientific">Tamaricihabitans halophyticus</name>
    <dbReference type="NCBI Taxonomy" id="1262583"/>
    <lineage>
        <taxon>Bacteria</taxon>
        <taxon>Bacillati</taxon>
        <taxon>Actinomycetota</taxon>
        <taxon>Actinomycetes</taxon>
        <taxon>Pseudonocardiales</taxon>
        <taxon>Pseudonocardiaceae</taxon>
        <taxon>Tamaricihabitans</taxon>
    </lineage>
</organism>
<dbReference type="InterPro" id="IPR020904">
    <property type="entry name" value="Sc_DH/Rdtase_CS"/>
</dbReference>
<dbReference type="AlphaFoldDB" id="A0A4R2QIL7"/>
<dbReference type="PRINTS" id="PR00080">
    <property type="entry name" value="SDRFAMILY"/>
</dbReference>
<dbReference type="GO" id="GO:0016491">
    <property type="term" value="F:oxidoreductase activity"/>
    <property type="evidence" value="ECO:0007669"/>
    <property type="project" value="UniProtKB-KW"/>
</dbReference>
<gene>
    <name evidence="4" type="ORF">EV191_11081</name>
</gene>
<evidence type="ECO:0000313" key="4">
    <source>
        <dbReference type="EMBL" id="TCP48524.1"/>
    </source>
</evidence>
<dbReference type="Gene3D" id="3.40.50.720">
    <property type="entry name" value="NAD(P)-binding Rossmann-like Domain"/>
    <property type="match status" value="1"/>
</dbReference>
<dbReference type="PANTHER" id="PTHR43669:SF3">
    <property type="entry name" value="ALCOHOL DEHYDROGENASE, PUTATIVE (AFU_ORTHOLOGUE AFUA_3G03445)-RELATED"/>
    <property type="match status" value="1"/>
</dbReference>
<dbReference type="EMBL" id="SLXQ01000010">
    <property type="protein sequence ID" value="TCP48524.1"/>
    <property type="molecule type" value="Genomic_DNA"/>
</dbReference>
<dbReference type="PRINTS" id="PR00081">
    <property type="entry name" value="GDHRDH"/>
</dbReference>
<evidence type="ECO:0000256" key="2">
    <source>
        <dbReference type="ARBA" id="ARBA00023002"/>
    </source>
</evidence>
<dbReference type="InterPro" id="IPR002347">
    <property type="entry name" value="SDR_fam"/>
</dbReference>
<keyword evidence="5" id="KW-1185">Reference proteome</keyword>
<sequence>MTNVGTEGKLMSHTDETFEGQTALVTGAAGAIGRAVAETFAIMGARVVLADRDEQGLRAAVDKLRTDGLDATACAFDQSNPESIDHLFTDGVGDRLDICVANAGYGRVAGILDQDLAGWRRHVDINLTGTFLVVQAAARRMVAGGGGAIVLNSSSAAIHSTPMFGAYAATKAGVEMLARCMADELGPSGIRVNTVCPGVVETGMTGGLLNHADGRMRQIMVDHTPTGRIGEPQQIAHVITFLASGAADYVTGTALLVDGGQTLRGFPRWHAPSRNSANGSNTWQLITEESR</sequence>
<dbReference type="NCBIfam" id="NF005559">
    <property type="entry name" value="PRK07231.1"/>
    <property type="match status" value="1"/>
</dbReference>